<evidence type="ECO:0000313" key="2">
    <source>
        <dbReference type="EMBL" id="GER46846.1"/>
    </source>
</evidence>
<dbReference type="EMBL" id="BKCP01007627">
    <property type="protein sequence ID" value="GER46846.1"/>
    <property type="molecule type" value="Genomic_DNA"/>
</dbReference>
<keyword evidence="1" id="KW-0812">Transmembrane</keyword>
<proteinExistence type="predicted"/>
<keyword evidence="3" id="KW-1185">Reference proteome</keyword>
<keyword evidence="1" id="KW-1133">Transmembrane helix</keyword>
<gene>
    <name evidence="2" type="ORF">STAS_23909</name>
</gene>
<protein>
    <submittedName>
        <fullName evidence="2">Sodium/calcium exchanger family protein /calcium-binding EF hand family protein</fullName>
    </submittedName>
</protein>
<comment type="caution">
    <text evidence="2">The sequence shown here is derived from an EMBL/GenBank/DDBJ whole genome shotgun (WGS) entry which is preliminary data.</text>
</comment>
<reference evidence="3" key="1">
    <citation type="journal article" date="2019" name="Curr. Biol.">
        <title>Genome Sequence of Striga asiatica Provides Insight into the Evolution of Plant Parasitism.</title>
        <authorList>
            <person name="Yoshida S."/>
            <person name="Kim S."/>
            <person name="Wafula E.K."/>
            <person name="Tanskanen J."/>
            <person name="Kim Y.M."/>
            <person name="Honaas L."/>
            <person name="Yang Z."/>
            <person name="Spallek T."/>
            <person name="Conn C.E."/>
            <person name="Ichihashi Y."/>
            <person name="Cheong K."/>
            <person name="Cui S."/>
            <person name="Der J.P."/>
            <person name="Gundlach H."/>
            <person name="Jiao Y."/>
            <person name="Hori C."/>
            <person name="Ishida J.K."/>
            <person name="Kasahara H."/>
            <person name="Kiba T."/>
            <person name="Kim M.S."/>
            <person name="Koo N."/>
            <person name="Laohavisit A."/>
            <person name="Lee Y.H."/>
            <person name="Lumba S."/>
            <person name="McCourt P."/>
            <person name="Mortimer J.C."/>
            <person name="Mutuku J.M."/>
            <person name="Nomura T."/>
            <person name="Sasaki-Sekimoto Y."/>
            <person name="Seto Y."/>
            <person name="Wang Y."/>
            <person name="Wakatake T."/>
            <person name="Sakakibara H."/>
            <person name="Demura T."/>
            <person name="Yamaguchi S."/>
            <person name="Yoneyama K."/>
            <person name="Manabe R.I."/>
            <person name="Nelson D.C."/>
            <person name="Schulman A.H."/>
            <person name="Timko M.P."/>
            <person name="dePamphilis C.W."/>
            <person name="Choi D."/>
            <person name="Shirasu K."/>
        </authorList>
    </citation>
    <scope>NUCLEOTIDE SEQUENCE [LARGE SCALE GENOMIC DNA]</scope>
    <source>
        <strain evidence="3">cv. UVA1</strain>
    </source>
</reference>
<organism evidence="2 3">
    <name type="scientific">Striga asiatica</name>
    <name type="common">Asiatic witchweed</name>
    <name type="synonym">Buchnera asiatica</name>
    <dbReference type="NCBI Taxonomy" id="4170"/>
    <lineage>
        <taxon>Eukaryota</taxon>
        <taxon>Viridiplantae</taxon>
        <taxon>Streptophyta</taxon>
        <taxon>Embryophyta</taxon>
        <taxon>Tracheophyta</taxon>
        <taxon>Spermatophyta</taxon>
        <taxon>Magnoliopsida</taxon>
        <taxon>eudicotyledons</taxon>
        <taxon>Gunneridae</taxon>
        <taxon>Pentapetalae</taxon>
        <taxon>asterids</taxon>
        <taxon>lamiids</taxon>
        <taxon>Lamiales</taxon>
        <taxon>Orobanchaceae</taxon>
        <taxon>Buchnereae</taxon>
        <taxon>Striga</taxon>
    </lineage>
</organism>
<dbReference type="Proteomes" id="UP000325081">
    <property type="component" value="Unassembled WGS sequence"/>
</dbReference>
<accession>A0A5A7QPG7</accession>
<keyword evidence="1" id="KW-0472">Membrane</keyword>
<sequence length="143" mass="16326">MKKKIEEKTILTRKKKERRRRTERRFLHPPRAEVTICFRYSSVRFRHFREAAQQRATLGMGLVAGYDLSEAPTDDAASQNKLSKGGSNYGIVTDAETSYTVRLMLITLIPFFVLLLTKVFSSSNGRRLIILIAHGFTTEDSSI</sequence>
<dbReference type="AlphaFoldDB" id="A0A5A7QPG7"/>
<name>A0A5A7QPG7_STRAF</name>
<feature type="transmembrane region" description="Helical" evidence="1">
    <location>
        <begin position="99"/>
        <end position="117"/>
    </location>
</feature>
<evidence type="ECO:0000313" key="3">
    <source>
        <dbReference type="Proteomes" id="UP000325081"/>
    </source>
</evidence>
<evidence type="ECO:0000256" key="1">
    <source>
        <dbReference type="SAM" id="Phobius"/>
    </source>
</evidence>